<gene>
    <name evidence="3" type="ORF">BASA50_008460</name>
</gene>
<proteinExistence type="predicted"/>
<sequence length="251" mass="28354">MKLTLFAMISFLAVTVSASAIPGDSDYSVSRLEKRMGDEPYEEADEDVEVDESFFERRERALKSAAKRYEKQREMERVLREDIETLKDALEQSGLPGSEKKDLENQLGAAIKAFEAHSASMKASYKQMKAAEMTYSPKMVGKDILQKHQNRLKEHNVNDPDDPLEVESGSVYNRIILGEQMNEACERENDALEDMNATKVKSSEVLDKMAEKGSDDEDDSTPSATSSLTEYLSSIVKHQAYKRKCLYISKL</sequence>
<dbReference type="EMBL" id="JAFCIX010000395">
    <property type="protein sequence ID" value="KAH6591861.1"/>
    <property type="molecule type" value="Genomic_DNA"/>
</dbReference>
<accession>A0ABQ8F437</accession>
<dbReference type="Proteomes" id="UP001648503">
    <property type="component" value="Unassembled WGS sequence"/>
</dbReference>
<name>A0ABQ8F437_9FUNG</name>
<organism evidence="3 4">
    <name type="scientific">Batrachochytrium salamandrivorans</name>
    <dbReference type="NCBI Taxonomy" id="1357716"/>
    <lineage>
        <taxon>Eukaryota</taxon>
        <taxon>Fungi</taxon>
        <taxon>Fungi incertae sedis</taxon>
        <taxon>Chytridiomycota</taxon>
        <taxon>Chytridiomycota incertae sedis</taxon>
        <taxon>Chytridiomycetes</taxon>
        <taxon>Rhizophydiales</taxon>
        <taxon>Rhizophydiales incertae sedis</taxon>
        <taxon>Batrachochytrium</taxon>
    </lineage>
</organism>
<feature type="chain" id="PRO_5046183165" evidence="2">
    <location>
        <begin position="21"/>
        <end position="251"/>
    </location>
</feature>
<keyword evidence="2" id="KW-0732">Signal</keyword>
<evidence type="ECO:0000256" key="2">
    <source>
        <dbReference type="SAM" id="SignalP"/>
    </source>
</evidence>
<protein>
    <submittedName>
        <fullName evidence="3">Uncharacterized protein</fullName>
    </submittedName>
</protein>
<reference evidence="3 4" key="1">
    <citation type="submission" date="2021-02" db="EMBL/GenBank/DDBJ databases">
        <title>Variation within the Batrachochytrium salamandrivorans European outbreak.</title>
        <authorList>
            <person name="Kelly M."/>
            <person name="Pasmans F."/>
            <person name="Shea T.P."/>
            <person name="Munoz J.F."/>
            <person name="Carranza S."/>
            <person name="Cuomo C.A."/>
            <person name="Martel A."/>
        </authorList>
    </citation>
    <scope>NUCLEOTIDE SEQUENCE [LARGE SCALE GENOMIC DNA]</scope>
    <source>
        <strain evidence="3 4">AMFP18/2</strain>
    </source>
</reference>
<keyword evidence="4" id="KW-1185">Reference proteome</keyword>
<comment type="caution">
    <text evidence="3">The sequence shown here is derived from an EMBL/GenBank/DDBJ whole genome shotgun (WGS) entry which is preliminary data.</text>
</comment>
<feature type="compositionally biased region" description="Basic and acidic residues" evidence="1">
    <location>
        <begin position="201"/>
        <end position="213"/>
    </location>
</feature>
<feature type="region of interest" description="Disordered" evidence="1">
    <location>
        <begin position="195"/>
        <end position="227"/>
    </location>
</feature>
<feature type="signal peptide" evidence="2">
    <location>
        <begin position="1"/>
        <end position="20"/>
    </location>
</feature>
<evidence type="ECO:0000313" key="4">
    <source>
        <dbReference type="Proteomes" id="UP001648503"/>
    </source>
</evidence>
<evidence type="ECO:0000313" key="3">
    <source>
        <dbReference type="EMBL" id="KAH6591861.1"/>
    </source>
</evidence>
<evidence type="ECO:0000256" key="1">
    <source>
        <dbReference type="SAM" id="MobiDB-lite"/>
    </source>
</evidence>